<dbReference type="Proteomes" id="UP000277580">
    <property type="component" value="Unassembled WGS sequence"/>
</dbReference>
<evidence type="ECO:0000313" key="2">
    <source>
        <dbReference type="EMBL" id="RPB06377.1"/>
    </source>
</evidence>
<accession>A0A3N4K747</accession>
<gene>
    <name evidence="2" type="ORF">P167DRAFT_580623</name>
</gene>
<feature type="region of interest" description="Disordered" evidence="1">
    <location>
        <begin position="1"/>
        <end position="98"/>
    </location>
</feature>
<protein>
    <submittedName>
        <fullName evidence="2">Uncharacterized protein</fullName>
    </submittedName>
</protein>
<dbReference type="AlphaFoldDB" id="A0A3N4K747"/>
<feature type="compositionally biased region" description="Polar residues" evidence="1">
    <location>
        <begin position="38"/>
        <end position="52"/>
    </location>
</feature>
<name>A0A3N4K747_9PEZI</name>
<proteinExistence type="predicted"/>
<keyword evidence="3" id="KW-1185">Reference proteome</keyword>
<reference evidence="2 3" key="1">
    <citation type="journal article" date="2018" name="Nat. Ecol. Evol.">
        <title>Pezizomycetes genomes reveal the molecular basis of ectomycorrhizal truffle lifestyle.</title>
        <authorList>
            <person name="Murat C."/>
            <person name="Payen T."/>
            <person name="Noel B."/>
            <person name="Kuo A."/>
            <person name="Morin E."/>
            <person name="Chen J."/>
            <person name="Kohler A."/>
            <person name="Krizsan K."/>
            <person name="Balestrini R."/>
            <person name="Da Silva C."/>
            <person name="Montanini B."/>
            <person name="Hainaut M."/>
            <person name="Levati E."/>
            <person name="Barry K.W."/>
            <person name="Belfiori B."/>
            <person name="Cichocki N."/>
            <person name="Clum A."/>
            <person name="Dockter R.B."/>
            <person name="Fauchery L."/>
            <person name="Guy J."/>
            <person name="Iotti M."/>
            <person name="Le Tacon F."/>
            <person name="Lindquist E.A."/>
            <person name="Lipzen A."/>
            <person name="Malagnac F."/>
            <person name="Mello A."/>
            <person name="Molinier V."/>
            <person name="Miyauchi S."/>
            <person name="Poulain J."/>
            <person name="Riccioni C."/>
            <person name="Rubini A."/>
            <person name="Sitrit Y."/>
            <person name="Splivallo R."/>
            <person name="Traeger S."/>
            <person name="Wang M."/>
            <person name="Zifcakova L."/>
            <person name="Wipf D."/>
            <person name="Zambonelli A."/>
            <person name="Paolocci F."/>
            <person name="Nowrousian M."/>
            <person name="Ottonello S."/>
            <person name="Baldrian P."/>
            <person name="Spatafora J.W."/>
            <person name="Henrissat B."/>
            <person name="Nagy L.G."/>
            <person name="Aury J.M."/>
            <person name="Wincker P."/>
            <person name="Grigoriev I.V."/>
            <person name="Bonfante P."/>
            <person name="Martin F.M."/>
        </authorList>
    </citation>
    <scope>NUCLEOTIDE SEQUENCE [LARGE SCALE GENOMIC DNA]</scope>
    <source>
        <strain evidence="2 3">CCBAS932</strain>
    </source>
</reference>
<organism evidence="2 3">
    <name type="scientific">Morchella conica CCBAS932</name>
    <dbReference type="NCBI Taxonomy" id="1392247"/>
    <lineage>
        <taxon>Eukaryota</taxon>
        <taxon>Fungi</taxon>
        <taxon>Dikarya</taxon>
        <taxon>Ascomycota</taxon>
        <taxon>Pezizomycotina</taxon>
        <taxon>Pezizomycetes</taxon>
        <taxon>Pezizales</taxon>
        <taxon>Morchellaceae</taxon>
        <taxon>Morchella</taxon>
    </lineage>
</organism>
<dbReference type="EMBL" id="ML119395">
    <property type="protein sequence ID" value="RPB06377.1"/>
    <property type="molecule type" value="Genomic_DNA"/>
</dbReference>
<sequence>RSSASPEALVRTTVLRVSATPPAPASATQKNVARKTIVPSQVLTRSKSSAVRSTGPAAIGPATGRSTGPAGSTTPSPAPVSAPPNVLAPETLHSSPDAPLRYFLVQARPN</sequence>
<feature type="compositionally biased region" description="Low complexity" evidence="1">
    <location>
        <begin position="62"/>
        <end position="75"/>
    </location>
</feature>
<evidence type="ECO:0000256" key="1">
    <source>
        <dbReference type="SAM" id="MobiDB-lite"/>
    </source>
</evidence>
<feature type="non-terminal residue" evidence="2">
    <location>
        <position position="1"/>
    </location>
</feature>
<dbReference type="InParanoid" id="A0A3N4K747"/>
<evidence type="ECO:0000313" key="3">
    <source>
        <dbReference type="Proteomes" id="UP000277580"/>
    </source>
</evidence>